<dbReference type="Gene3D" id="1.10.580.10">
    <property type="entry name" value="Citrate Synthase, domain 1"/>
    <property type="match status" value="1"/>
</dbReference>
<reference evidence="1 2" key="1">
    <citation type="journal article" date="2018" name="Mol. Plant">
        <title>The genome of Artemisia annua provides insight into the evolution of Asteraceae family and artemisinin biosynthesis.</title>
        <authorList>
            <person name="Shen Q."/>
            <person name="Zhang L."/>
            <person name="Liao Z."/>
            <person name="Wang S."/>
            <person name="Yan T."/>
            <person name="Shi P."/>
            <person name="Liu M."/>
            <person name="Fu X."/>
            <person name="Pan Q."/>
            <person name="Wang Y."/>
            <person name="Lv Z."/>
            <person name="Lu X."/>
            <person name="Zhang F."/>
            <person name="Jiang W."/>
            <person name="Ma Y."/>
            <person name="Chen M."/>
            <person name="Hao X."/>
            <person name="Li L."/>
            <person name="Tang Y."/>
            <person name="Lv G."/>
            <person name="Zhou Y."/>
            <person name="Sun X."/>
            <person name="Brodelius P.E."/>
            <person name="Rose J.K.C."/>
            <person name="Tang K."/>
        </authorList>
    </citation>
    <scope>NUCLEOTIDE SEQUENCE [LARGE SCALE GENOMIC DNA]</scope>
    <source>
        <strain evidence="2">cv. Huhao1</strain>
        <tissue evidence="1">Leaf</tissue>
    </source>
</reference>
<dbReference type="STRING" id="35608.A0A2U1KGH0"/>
<dbReference type="InterPro" id="IPR002020">
    <property type="entry name" value="Citrate_synthase"/>
</dbReference>
<evidence type="ECO:0000313" key="2">
    <source>
        <dbReference type="Proteomes" id="UP000245207"/>
    </source>
</evidence>
<organism evidence="1 2">
    <name type="scientific">Artemisia annua</name>
    <name type="common">Sweet wormwood</name>
    <dbReference type="NCBI Taxonomy" id="35608"/>
    <lineage>
        <taxon>Eukaryota</taxon>
        <taxon>Viridiplantae</taxon>
        <taxon>Streptophyta</taxon>
        <taxon>Embryophyta</taxon>
        <taxon>Tracheophyta</taxon>
        <taxon>Spermatophyta</taxon>
        <taxon>Magnoliopsida</taxon>
        <taxon>eudicotyledons</taxon>
        <taxon>Gunneridae</taxon>
        <taxon>Pentapetalae</taxon>
        <taxon>asterids</taxon>
        <taxon>campanulids</taxon>
        <taxon>Asterales</taxon>
        <taxon>Asteraceae</taxon>
        <taxon>Asteroideae</taxon>
        <taxon>Anthemideae</taxon>
        <taxon>Artemisiinae</taxon>
        <taxon>Artemisia</taxon>
    </lineage>
</organism>
<name>A0A2U1KGH0_ARTAN</name>
<sequence length="83" mass="9116">MTSSITPLTNVCTIPPVADGMIVIFALYTCSGDESYKPNPRLARVLDILFILHSDHEMNCSRATRHLASSGVDSNKTSCIKWC</sequence>
<dbReference type="AlphaFoldDB" id="A0A2U1KGH0"/>
<comment type="caution">
    <text evidence="1">The sequence shown here is derived from an EMBL/GenBank/DDBJ whole genome shotgun (WGS) entry which is preliminary data.</text>
</comment>
<dbReference type="Pfam" id="PF00285">
    <property type="entry name" value="Citrate_synt"/>
    <property type="match status" value="1"/>
</dbReference>
<evidence type="ECO:0000313" key="1">
    <source>
        <dbReference type="EMBL" id="PWA35788.1"/>
    </source>
</evidence>
<dbReference type="Proteomes" id="UP000245207">
    <property type="component" value="Unassembled WGS sequence"/>
</dbReference>
<dbReference type="InterPro" id="IPR016142">
    <property type="entry name" value="Citrate_synth-like_lrg_a-sub"/>
</dbReference>
<dbReference type="SUPFAM" id="SSF48256">
    <property type="entry name" value="Citrate synthase"/>
    <property type="match status" value="1"/>
</dbReference>
<keyword evidence="2" id="KW-1185">Reference proteome</keyword>
<dbReference type="GO" id="GO:0046912">
    <property type="term" value="F:acyltransferase activity, acyl groups converted into alkyl on transfer"/>
    <property type="evidence" value="ECO:0007669"/>
    <property type="project" value="InterPro"/>
</dbReference>
<gene>
    <name evidence="1" type="ORF">CTI12_AA605770</name>
</gene>
<accession>A0A2U1KGH0</accession>
<protein>
    <submittedName>
        <fullName evidence="1">Citrate synthase 3, peroxisomal</fullName>
    </submittedName>
</protein>
<dbReference type="OrthoDB" id="1665053at2759"/>
<proteinExistence type="predicted"/>
<dbReference type="EMBL" id="PKPP01019367">
    <property type="protein sequence ID" value="PWA35788.1"/>
    <property type="molecule type" value="Genomic_DNA"/>
</dbReference>
<dbReference type="InterPro" id="IPR036969">
    <property type="entry name" value="Citrate_synthase_sf"/>
</dbReference>